<feature type="transmembrane region" description="Helical" evidence="7">
    <location>
        <begin position="42"/>
        <end position="63"/>
    </location>
</feature>
<feature type="transmembrane region" description="Helical" evidence="7">
    <location>
        <begin position="137"/>
        <end position="158"/>
    </location>
</feature>
<protein>
    <submittedName>
        <fullName evidence="9">Carbohydrate ABC transporter permease</fullName>
    </submittedName>
</protein>
<comment type="caution">
    <text evidence="9">The sequence shown here is derived from an EMBL/GenBank/DDBJ whole genome shotgun (WGS) entry which is preliminary data.</text>
</comment>
<dbReference type="Proteomes" id="UP001589838">
    <property type="component" value="Unassembled WGS sequence"/>
</dbReference>
<feature type="domain" description="ABC transmembrane type-1" evidence="8">
    <location>
        <begin position="100"/>
        <end position="313"/>
    </location>
</feature>
<feature type="transmembrane region" description="Helical" evidence="7">
    <location>
        <begin position="104"/>
        <end position="125"/>
    </location>
</feature>
<feature type="transmembrane region" description="Helical" evidence="7">
    <location>
        <begin position="188"/>
        <end position="207"/>
    </location>
</feature>
<keyword evidence="10" id="KW-1185">Reference proteome</keyword>
<keyword evidence="3" id="KW-1003">Cell membrane</keyword>
<feature type="transmembrane region" description="Helical" evidence="7">
    <location>
        <begin position="227"/>
        <end position="248"/>
    </location>
</feature>
<evidence type="ECO:0000256" key="7">
    <source>
        <dbReference type="RuleBase" id="RU363032"/>
    </source>
</evidence>
<comment type="subcellular location">
    <subcellularLocation>
        <location evidence="1 7">Cell membrane</location>
        <topology evidence="1 7">Multi-pass membrane protein</topology>
    </subcellularLocation>
</comment>
<evidence type="ECO:0000313" key="10">
    <source>
        <dbReference type="Proteomes" id="UP001589838"/>
    </source>
</evidence>
<dbReference type="PANTHER" id="PTHR30193">
    <property type="entry name" value="ABC TRANSPORTER PERMEASE PROTEIN"/>
    <property type="match status" value="1"/>
</dbReference>
<dbReference type="PROSITE" id="PS50928">
    <property type="entry name" value="ABC_TM1"/>
    <property type="match status" value="1"/>
</dbReference>
<evidence type="ECO:0000256" key="6">
    <source>
        <dbReference type="ARBA" id="ARBA00023136"/>
    </source>
</evidence>
<evidence type="ECO:0000256" key="4">
    <source>
        <dbReference type="ARBA" id="ARBA00022692"/>
    </source>
</evidence>
<evidence type="ECO:0000256" key="2">
    <source>
        <dbReference type="ARBA" id="ARBA00022448"/>
    </source>
</evidence>
<reference evidence="9 10" key="1">
    <citation type="submission" date="2024-09" db="EMBL/GenBank/DDBJ databases">
        <authorList>
            <person name="Sun Q."/>
            <person name="Mori K."/>
        </authorList>
    </citation>
    <scope>NUCLEOTIDE SEQUENCE [LARGE SCALE GENOMIC DNA]</scope>
    <source>
        <strain evidence="9 10">NCAIM B.02610</strain>
    </source>
</reference>
<evidence type="ECO:0000256" key="5">
    <source>
        <dbReference type="ARBA" id="ARBA00022989"/>
    </source>
</evidence>
<dbReference type="SUPFAM" id="SSF161098">
    <property type="entry name" value="MetI-like"/>
    <property type="match status" value="1"/>
</dbReference>
<dbReference type="CDD" id="cd06261">
    <property type="entry name" value="TM_PBP2"/>
    <property type="match status" value="1"/>
</dbReference>
<accession>A0ABV6K725</accession>
<feature type="transmembrane region" description="Helical" evidence="7">
    <location>
        <begin position="292"/>
        <end position="314"/>
    </location>
</feature>
<keyword evidence="6 7" id="KW-0472">Membrane</keyword>
<proteinExistence type="inferred from homology"/>
<dbReference type="EMBL" id="JBHLUX010000001">
    <property type="protein sequence ID" value="MFC0469117.1"/>
    <property type="molecule type" value="Genomic_DNA"/>
</dbReference>
<name>A0ABV6K725_9BACI</name>
<dbReference type="SUPFAM" id="SSF160964">
    <property type="entry name" value="MalF N-terminal region-like"/>
    <property type="match status" value="1"/>
</dbReference>
<sequence length="326" mass="36992">MSKPEPVQNDVVVEQKGAEEPKVNLISKKVPHFSIENQRARAGILFAAPWIIGLLLFYAYPLFSSLYFSFTNYNVISETKFIGLENYATLFQDRLFWKSISNTLIYAAMFVPFSILVGVSLAILLNLPIVGQGFFRTLFFLPSLLPVIALSILWQWLLNSQIGLVNYLLDLIGIAGPGWLSDPNWAKPSLVVMMLWVIGNAMLIYLAGLQDISQDYYEAAEIDGANWFWKAMHITLPLLTPVIFFNLIMGIIQALQEFTLPYALTYGTGSPAESLLFYSMHLYNNAFLYMKMGYASSMAWVLFIVIMTITLILFKTSKKWVFYQGD</sequence>
<comment type="similarity">
    <text evidence="7">Belongs to the binding-protein-dependent transport system permease family.</text>
</comment>
<keyword evidence="5 7" id="KW-1133">Transmembrane helix</keyword>
<dbReference type="RefSeq" id="WP_335958289.1">
    <property type="nucleotide sequence ID" value="NZ_JAXBLX010000001.1"/>
</dbReference>
<evidence type="ECO:0000259" key="8">
    <source>
        <dbReference type="PROSITE" id="PS50928"/>
    </source>
</evidence>
<dbReference type="Pfam" id="PF00528">
    <property type="entry name" value="BPD_transp_1"/>
    <property type="match status" value="1"/>
</dbReference>
<dbReference type="InterPro" id="IPR000515">
    <property type="entry name" value="MetI-like"/>
</dbReference>
<dbReference type="InterPro" id="IPR051393">
    <property type="entry name" value="ABC_transporter_permease"/>
</dbReference>
<evidence type="ECO:0000256" key="1">
    <source>
        <dbReference type="ARBA" id="ARBA00004651"/>
    </source>
</evidence>
<dbReference type="InterPro" id="IPR035906">
    <property type="entry name" value="MetI-like_sf"/>
</dbReference>
<gene>
    <name evidence="9" type="ORF">ACFFHM_00670</name>
</gene>
<dbReference type="Gene3D" id="1.10.3720.10">
    <property type="entry name" value="MetI-like"/>
    <property type="match status" value="1"/>
</dbReference>
<keyword evidence="2 7" id="KW-0813">Transport</keyword>
<keyword evidence="4 7" id="KW-0812">Transmembrane</keyword>
<evidence type="ECO:0000256" key="3">
    <source>
        <dbReference type="ARBA" id="ARBA00022475"/>
    </source>
</evidence>
<organism evidence="9 10">
    <name type="scientific">Halalkalibacter kiskunsagensis</name>
    <dbReference type="NCBI Taxonomy" id="1548599"/>
    <lineage>
        <taxon>Bacteria</taxon>
        <taxon>Bacillati</taxon>
        <taxon>Bacillota</taxon>
        <taxon>Bacilli</taxon>
        <taxon>Bacillales</taxon>
        <taxon>Bacillaceae</taxon>
        <taxon>Halalkalibacter</taxon>
    </lineage>
</organism>
<evidence type="ECO:0000313" key="9">
    <source>
        <dbReference type="EMBL" id="MFC0469117.1"/>
    </source>
</evidence>
<dbReference type="PANTHER" id="PTHR30193:SF1">
    <property type="entry name" value="ABC TRANSPORTER PERMEASE PROTEIN YESP-RELATED"/>
    <property type="match status" value="1"/>
</dbReference>